<dbReference type="EMBL" id="BLJY01000008">
    <property type="protein sequence ID" value="GFF18329.1"/>
    <property type="molecule type" value="Genomic_DNA"/>
</dbReference>
<keyword evidence="2" id="KW-1185">Reference proteome</keyword>
<evidence type="ECO:0000313" key="1">
    <source>
        <dbReference type="EMBL" id="GFF18329.1"/>
    </source>
</evidence>
<name>A0A5M3Z6F8_ASPTE</name>
<protein>
    <submittedName>
        <fullName evidence="1">Uncharacterized protein</fullName>
    </submittedName>
</protein>
<dbReference type="Proteomes" id="UP000452235">
    <property type="component" value="Unassembled WGS sequence"/>
</dbReference>
<accession>A0A5M3Z6F8</accession>
<gene>
    <name evidence="1" type="ORF">ATEIFO6365_0008027300</name>
</gene>
<dbReference type="AlphaFoldDB" id="A0A5M3Z6F8"/>
<organism evidence="1 2">
    <name type="scientific">Aspergillus terreus</name>
    <dbReference type="NCBI Taxonomy" id="33178"/>
    <lineage>
        <taxon>Eukaryota</taxon>
        <taxon>Fungi</taxon>
        <taxon>Dikarya</taxon>
        <taxon>Ascomycota</taxon>
        <taxon>Pezizomycotina</taxon>
        <taxon>Eurotiomycetes</taxon>
        <taxon>Eurotiomycetidae</taxon>
        <taxon>Eurotiales</taxon>
        <taxon>Aspergillaceae</taxon>
        <taxon>Aspergillus</taxon>
        <taxon>Aspergillus subgen. Circumdati</taxon>
    </lineage>
</organism>
<evidence type="ECO:0000313" key="2">
    <source>
        <dbReference type="Proteomes" id="UP000452235"/>
    </source>
</evidence>
<sequence>MMAYRPAGAEINYDRGIAIEHDVGGIDVIMDDSERMKVPDTALNAVKPSLNVRRGDTTTYFHREELFAELHRVHSFHQGFTIFLKTKPCYFAFLHFAPVINSNMRVRAPFEIFTGLHFLKRLIFESIRVLGIIARFGEAAFKIRMEVFNWNGGDFI</sequence>
<proteinExistence type="predicted"/>
<comment type="caution">
    <text evidence="1">The sequence shown here is derived from an EMBL/GenBank/DDBJ whole genome shotgun (WGS) entry which is preliminary data.</text>
</comment>
<reference evidence="1 2" key="1">
    <citation type="submission" date="2020-01" db="EMBL/GenBank/DDBJ databases">
        <title>Aspergillus terreus IFO 6365 whole genome shotgun sequence.</title>
        <authorList>
            <person name="Kanamasa S."/>
            <person name="Takahashi H."/>
        </authorList>
    </citation>
    <scope>NUCLEOTIDE SEQUENCE [LARGE SCALE GENOMIC DNA]</scope>
    <source>
        <strain evidence="1 2">IFO 6365</strain>
    </source>
</reference>